<protein>
    <submittedName>
        <fullName evidence="5">Transcriptional regulator, AraC family with amidase-like domain</fullName>
    </submittedName>
</protein>
<dbReference type="PROSITE" id="PS00041">
    <property type="entry name" value="HTH_ARAC_FAMILY_1"/>
    <property type="match status" value="1"/>
</dbReference>
<dbReference type="PANTHER" id="PTHR43130">
    <property type="entry name" value="ARAC-FAMILY TRANSCRIPTIONAL REGULATOR"/>
    <property type="match status" value="1"/>
</dbReference>
<gene>
    <name evidence="5" type="ORF">SAMN05421828_11081</name>
</gene>
<dbReference type="PROSITE" id="PS01124">
    <property type="entry name" value="HTH_ARAC_FAMILY_2"/>
    <property type="match status" value="1"/>
</dbReference>
<comment type="caution">
    <text evidence="5">The sequence shown here is derived from an EMBL/GenBank/DDBJ whole genome shotgun (WGS) entry which is preliminary data.</text>
</comment>
<dbReference type="GO" id="GO:0003700">
    <property type="term" value="F:DNA-binding transcription factor activity"/>
    <property type="evidence" value="ECO:0007669"/>
    <property type="project" value="InterPro"/>
</dbReference>
<dbReference type="GO" id="GO:0043565">
    <property type="term" value="F:sequence-specific DNA binding"/>
    <property type="evidence" value="ECO:0007669"/>
    <property type="project" value="InterPro"/>
</dbReference>
<reference evidence="5 6" key="1">
    <citation type="submission" date="2017-01" db="EMBL/GenBank/DDBJ databases">
        <authorList>
            <person name="Varghese N."/>
            <person name="Submissions S."/>
        </authorList>
    </citation>
    <scope>NUCLEOTIDE SEQUENCE [LARGE SCALE GENOMIC DNA]</scope>
    <source>
        <strain evidence="5 6">ATCC 35905</strain>
    </source>
</reference>
<evidence type="ECO:0000313" key="6">
    <source>
        <dbReference type="Proteomes" id="UP000186308"/>
    </source>
</evidence>
<dbReference type="Gene3D" id="3.40.50.880">
    <property type="match status" value="1"/>
</dbReference>
<dbReference type="AlphaFoldDB" id="A0A8G2CKS6"/>
<name>A0A8G2CKS6_ACIRU</name>
<dbReference type="PRINTS" id="PR00032">
    <property type="entry name" value="HTHARAC"/>
</dbReference>
<dbReference type="EMBL" id="FTNE01000010">
    <property type="protein sequence ID" value="SIQ84123.1"/>
    <property type="molecule type" value="Genomic_DNA"/>
</dbReference>
<dbReference type="InterPro" id="IPR052158">
    <property type="entry name" value="INH-QAR"/>
</dbReference>
<dbReference type="InterPro" id="IPR018060">
    <property type="entry name" value="HTH_AraC"/>
</dbReference>
<accession>A0A8G2CKS6</accession>
<keyword evidence="3" id="KW-0804">Transcription</keyword>
<evidence type="ECO:0000259" key="4">
    <source>
        <dbReference type="PROSITE" id="PS01124"/>
    </source>
</evidence>
<keyword evidence="2" id="KW-0238">DNA-binding</keyword>
<evidence type="ECO:0000256" key="3">
    <source>
        <dbReference type="ARBA" id="ARBA00023163"/>
    </source>
</evidence>
<organism evidence="5 6">
    <name type="scientific">Acidiphilium rubrum</name>
    <dbReference type="NCBI Taxonomy" id="526"/>
    <lineage>
        <taxon>Bacteria</taxon>
        <taxon>Pseudomonadati</taxon>
        <taxon>Pseudomonadota</taxon>
        <taxon>Alphaproteobacteria</taxon>
        <taxon>Acetobacterales</taxon>
        <taxon>Acidocellaceae</taxon>
        <taxon>Acidiphilium</taxon>
    </lineage>
</organism>
<dbReference type="RefSeq" id="WP_051657641.1">
    <property type="nucleotide sequence ID" value="NZ_FTNE01000010.1"/>
</dbReference>
<keyword evidence="6" id="KW-1185">Reference proteome</keyword>
<dbReference type="SMART" id="SM00342">
    <property type="entry name" value="HTH_ARAC"/>
    <property type="match status" value="1"/>
</dbReference>
<evidence type="ECO:0000313" key="5">
    <source>
        <dbReference type="EMBL" id="SIQ84123.1"/>
    </source>
</evidence>
<dbReference type="InterPro" id="IPR002818">
    <property type="entry name" value="DJ-1/PfpI"/>
</dbReference>
<feature type="domain" description="HTH araC/xylS-type" evidence="4">
    <location>
        <begin position="232"/>
        <end position="330"/>
    </location>
</feature>
<dbReference type="Proteomes" id="UP000186308">
    <property type="component" value="Unassembled WGS sequence"/>
</dbReference>
<sequence length="363" mass="40117">MGTQPKPALRRHETRPLSVGLLLAQDFTLSAFSLFVDTLRLAADESDYSRPIHCRWTIMAETDAPIRSSCGVEVLPGSGLIDPAQFDYVVVVGGILHNHPKANTALYGYLRRAAALDVKLIGICTGSFILCRAGLMEGRRVCVSWLHYQDFRDEFPDHAVIGDRFFEVDGDRITCAGGAGAADLAAALVERHLGSRLAQKPHQVLLLTPMRGTDGVQPHPPMAHDVSDEQVRRALLMMEQNLGNPLQISMIAQRLELSTRQLERRFDAALGKRPSDLYRELRLRYARWLLETTTRSVTDIALDAGFSDCAHFSRQFKALHGLSPSFARPALRREAAIPAAEPAWADHDRVAVGASECAGQRTF</sequence>
<keyword evidence="1" id="KW-0805">Transcription regulation</keyword>
<evidence type="ECO:0000256" key="1">
    <source>
        <dbReference type="ARBA" id="ARBA00023015"/>
    </source>
</evidence>
<proteinExistence type="predicted"/>
<dbReference type="OrthoDB" id="110167at2"/>
<dbReference type="InterPro" id="IPR020449">
    <property type="entry name" value="Tscrpt_reg_AraC-type_HTH"/>
</dbReference>
<dbReference type="CDD" id="cd03136">
    <property type="entry name" value="GATase1_AraC_ArgR_like"/>
    <property type="match status" value="1"/>
</dbReference>
<dbReference type="PANTHER" id="PTHR43130:SF3">
    <property type="entry name" value="HTH-TYPE TRANSCRIPTIONAL REGULATOR RV1931C"/>
    <property type="match status" value="1"/>
</dbReference>
<dbReference type="SUPFAM" id="SSF46689">
    <property type="entry name" value="Homeodomain-like"/>
    <property type="match status" value="2"/>
</dbReference>
<evidence type="ECO:0000256" key="2">
    <source>
        <dbReference type="ARBA" id="ARBA00023125"/>
    </source>
</evidence>
<dbReference type="SUPFAM" id="SSF52317">
    <property type="entry name" value="Class I glutamine amidotransferase-like"/>
    <property type="match status" value="1"/>
</dbReference>
<dbReference type="Pfam" id="PF12833">
    <property type="entry name" value="HTH_18"/>
    <property type="match status" value="1"/>
</dbReference>
<dbReference type="Pfam" id="PF01965">
    <property type="entry name" value="DJ-1_PfpI"/>
    <property type="match status" value="1"/>
</dbReference>
<dbReference type="InterPro" id="IPR029062">
    <property type="entry name" value="Class_I_gatase-like"/>
</dbReference>
<dbReference type="Gene3D" id="1.10.10.60">
    <property type="entry name" value="Homeodomain-like"/>
    <property type="match status" value="1"/>
</dbReference>
<dbReference type="InterPro" id="IPR018062">
    <property type="entry name" value="HTH_AraC-typ_CS"/>
</dbReference>
<dbReference type="InterPro" id="IPR009057">
    <property type="entry name" value="Homeodomain-like_sf"/>
</dbReference>